<dbReference type="Proteomes" id="UP000243657">
    <property type="component" value="Unassembled WGS sequence"/>
</dbReference>
<evidence type="ECO:0000256" key="8">
    <source>
        <dbReference type="ARBA" id="ARBA00023008"/>
    </source>
</evidence>
<keyword evidence="13" id="KW-1185">Reference proteome</keyword>
<evidence type="ECO:0000256" key="1">
    <source>
        <dbReference type="ARBA" id="ARBA00000553"/>
    </source>
</evidence>
<name>A0A261F4T2_9BIFI</name>
<gene>
    <name evidence="12" type="ORF">ALMA_0546</name>
</gene>
<sequence>MTDEQIQPIPAVIPVDLADGYRVWYSTRLGGYSSAAYGHANMSERQAGDEQNARKNREALHEVIGTSVHTIHQVHSGEVVLVDEVADEDRASISELEADGMVSAAGEAVGVFAADCLPVLLADPVNHVHAAAHCGRRGLMNDIIGQTVAAMEFKGAEREHIRATLGPCICGQCYEVGSEVAMEFEARFPGTATITRFGGAGIDLEKAALLALKEAGIQPKHLVDSLPRIAAATEYLAPDEELHELCANDGEGGSFEERFEQLQNVMCTLENPLWHSHRRATLAGKTQEGRQLASVGAYTGEAY</sequence>
<comment type="similarity">
    <text evidence="3">Belongs to the purine nucleoside phosphorylase YfiH/LACC1 family.</text>
</comment>
<dbReference type="CDD" id="cd16833">
    <property type="entry name" value="YfiH"/>
    <property type="match status" value="1"/>
</dbReference>
<evidence type="ECO:0000313" key="12">
    <source>
        <dbReference type="EMBL" id="OZG54085.1"/>
    </source>
</evidence>
<evidence type="ECO:0000256" key="10">
    <source>
        <dbReference type="ARBA" id="ARBA00048968"/>
    </source>
</evidence>
<keyword evidence="7" id="KW-0862">Zinc</keyword>
<dbReference type="GO" id="GO:0016787">
    <property type="term" value="F:hydrolase activity"/>
    <property type="evidence" value="ECO:0007669"/>
    <property type="project" value="UniProtKB-KW"/>
</dbReference>
<dbReference type="InterPro" id="IPR003730">
    <property type="entry name" value="Cu_polyphenol_OxRdtase"/>
</dbReference>
<evidence type="ECO:0000256" key="6">
    <source>
        <dbReference type="ARBA" id="ARBA00022801"/>
    </source>
</evidence>
<evidence type="ECO:0000313" key="13">
    <source>
        <dbReference type="Proteomes" id="UP000243657"/>
    </source>
</evidence>
<dbReference type="InterPro" id="IPR011324">
    <property type="entry name" value="Cytotoxic_necrot_fac-like_cat"/>
</dbReference>
<comment type="catalytic activity">
    <reaction evidence="11">
        <text>S-methyl-5'-thioadenosine + phosphate = 5-(methylsulfanyl)-alpha-D-ribose 1-phosphate + adenine</text>
        <dbReference type="Rhea" id="RHEA:11852"/>
        <dbReference type="ChEBI" id="CHEBI:16708"/>
        <dbReference type="ChEBI" id="CHEBI:17509"/>
        <dbReference type="ChEBI" id="CHEBI:43474"/>
        <dbReference type="ChEBI" id="CHEBI:58533"/>
        <dbReference type="EC" id="2.4.2.28"/>
    </reaction>
    <physiologicalReaction direction="left-to-right" evidence="11">
        <dbReference type="Rhea" id="RHEA:11853"/>
    </physiologicalReaction>
</comment>
<dbReference type="InterPro" id="IPR038371">
    <property type="entry name" value="Cu_polyphenol_OxRdtase_sf"/>
</dbReference>
<comment type="function">
    <text evidence="2">Purine nucleoside enzyme that catalyzes the phosphorolysis of adenosine and inosine nucleosides, yielding D-ribose 1-phosphate and the respective free bases, adenine and hypoxanthine. Also catalyzes the phosphorolysis of S-methyl-5'-thioadenosine into adenine and S-methyl-5-thio-alpha-D-ribose 1-phosphate. Also has adenosine deaminase activity.</text>
</comment>
<dbReference type="SUPFAM" id="SSF64438">
    <property type="entry name" value="CNF1/YfiH-like putative cysteine hydrolases"/>
    <property type="match status" value="1"/>
</dbReference>
<evidence type="ECO:0000256" key="9">
    <source>
        <dbReference type="ARBA" id="ARBA00047989"/>
    </source>
</evidence>
<dbReference type="GO" id="GO:0005507">
    <property type="term" value="F:copper ion binding"/>
    <property type="evidence" value="ECO:0007669"/>
    <property type="project" value="TreeGrafter"/>
</dbReference>
<protein>
    <submittedName>
        <fullName evidence="12">Copper oxidase</fullName>
    </submittedName>
</protein>
<keyword evidence="8" id="KW-0186">Copper</keyword>
<dbReference type="PANTHER" id="PTHR30616:SF2">
    <property type="entry name" value="PURINE NUCLEOSIDE PHOSPHORYLASE LACC1"/>
    <property type="match status" value="1"/>
</dbReference>
<comment type="catalytic activity">
    <reaction evidence="1">
        <text>inosine + phosphate = alpha-D-ribose 1-phosphate + hypoxanthine</text>
        <dbReference type="Rhea" id="RHEA:27646"/>
        <dbReference type="ChEBI" id="CHEBI:17368"/>
        <dbReference type="ChEBI" id="CHEBI:17596"/>
        <dbReference type="ChEBI" id="CHEBI:43474"/>
        <dbReference type="ChEBI" id="CHEBI:57720"/>
        <dbReference type="EC" id="2.4.2.1"/>
    </reaction>
    <physiologicalReaction direction="left-to-right" evidence="1">
        <dbReference type="Rhea" id="RHEA:27647"/>
    </physiologicalReaction>
</comment>
<dbReference type="RefSeq" id="WP_094726298.1">
    <property type="nucleotide sequence ID" value="NZ_JBHLWS010000013.1"/>
</dbReference>
<keyword evidence="6" id="KW-0378">Hydrolase</keyword>
<evidence type="ECO:0000256" key="11">
    <source>
        <dbReference type="ARBA" id="ARBA00049893"/>
    </source>
</evidence>
<evidence type="ECO:0000256" key="3">
    <source>
        <dbReference type="ARBA" id="ARBA00007353"/>
    </source>
</evidence>
<evidence type="ECO:0000256" key="7">
    <source>
        <dbReference type="ARBA" id="ARBA00022833"/>
    </source>
</evidence>
<comment type="catalytic activity">
    <reaction evidence="10">
        <text>adenosine + phosphate = alpha-D-ribose 1-phosphate + adenine</text>
        <dbReference type="Rhea" id="RHEA:27642"/>
        <dbReference type="ChEBI" id="CHEBI:16335"/>
        <dbReference type="ChEBI" id="CHEBI:16708"/>
        <dbReference type="ChEBI" id="CHEBI:43474"/>
        <dbReference type="ChEBI" id="CHEBI:57720"/>
        <dbReference type="EC" id="2.4.2.1"/>
    </reaction>
    <physiologicalReaction direction="left-to-right" evidence="10">
        <dbReference type="Rhea" id="RHEA:27643"/>
    </physiologicalReaction>
</comment>
<evidence type="ECO:0000256" key="2">
    <source>
        <dbReference type="ARBA" id="ARBA00003215"/>
    </source>
</evidence>
<keyword evidence="4" id="KW-0808">Transferase</keyword>
<dbReference type="AlphaFoldDB" id="A0A261F4T2"/>
<comment type="catalytic activity">
    <reaction evidence="9">
        <text>adenosine + H2O + H(+) = inosine + NH4(+)</text>
        <dbReference type="Rhea" id="RHEA:24408"/>
        <dbReference type="ChEBI" id="CHEBI:15377"/>
        <dbReference type="ChEBI" id="CHEBI:15378"/>
        <dbReference type="ChEBI" id="CHEBI:16335"/>
        <dbReference type="ChEBI" id="CHEBI:17596"/>
        <dbReference type="ChEBI" id="CHEBI:28938"/>
        <dbReference type="EC" id="3.5.4.4"/>
    </reaction>
    <physiologicalReaction direction="left-to-right" evidence="9">
        <dbReference type="Rhea" id="RHEA:24409"/>
    </physiologicalReaction>
</comment>
<evidence type="ECO:0000256" key="5">
    <source>
        <dbReference type="ARBA" id="ARBA00022723"/>
    </source>
</evidence>
<dbReference type="EMBL" id="MWWT01000005">
    <property type="protein sequence ID" value="OZG54085.1"/>
    <property type="molecule type" value="Genomic_DNA"/>
</dbReference>
<keyword evidence="5" id="KW-0479">Metal-binding</keyword>
<dbReference type="GO" id="GO:0017061">
    <property type="term" value="F:S-methyl-5-thioadenosine phosphorylase activity"/>
    <property type="evidence" value="ECO:0007669"/>
    <property type="project" value="UniProtKB-EC"/>
</dbReference>
<dbReference type="Gene3D" id="3.60.140.10">
    <property type="entry name" value="CNF1/YfiH-like putative cysteine hydrolases"/>
    <property type="match status" value="1"/>
</dbReference>
<organism evidence="12 13">
    <name type="scientific">Alloscardovia macacae</name>
    <dbReference type="NCBI Taxonomy" id="1160091"/>
    <lineage>
        <taxon>Bacteria</taxon>
        <taxon>Bacillati</taxon>
        <taxon>Actinomycetota</taxon>
        <taxon>Actinomycetes</taxon>
        <taxon>Bifidobacteriales</taxon>
        <taxon>Bifidobacteriaceae</taxon>
        <taxon>Alloscardovia</taxon>
    </lineage>
</organism>
<comment type="caution">
    <text evidence="12">The sequence shown here is derived from an EMBL/GenBank/DDBJ whole genome shotgun (WGS) entry which is preliminary data.</text>
</comment>
<dbReference type="Pfam" id="PF02578">
    <property type="entry name" value="Cu-oxidase_4"/>
    <property type="match status" value="1"/>
</dbReference>
<proteinExistence type="inferred from homology"/>
<dbReference type="PANTHER" id="PTHR30616">
    <property type="entry name" value="UNCHARACTERIZED PROTEIN YFIH"/>
    <property type="match status" value="1"/>
</dbReference>
<evidence type="ECO:0000256" key="4">
    <source>
        <dbReference type="ARBA" id="ARBA00022679"/>
    </source>
</evidence>
<accession>A0A261F4T2</accession>
<reference evidence="12 13" key="1">
    <citation type="journal article" date="2017" name="BMC Genomics">
        <title>Comparative genomic and phylogenomic analyses of the Bifidobacteriaceae family.</title>
        <authorList>
            <person name="Lugli G.A."/>
            <person name="Milani C."/>
            <person name="Turroni F."/>
            <person name="Duranti S."/>
            <person name="Mancabelli L."/>
            <person name="Mangifesta M."/>
            <person name="Ferrario C."/>
            <person name="Modesto M."/>
            <person name="Mattarelli P."/>
            <person name="Jiri K."/>
            <person name="van Sinderen D."/>
            <person name="Ventura M."/>
        </authorList>
    </citation>
    <scope>NUCLEOTIDE SEQUENCE [LARGE SCALE GENOMIC DNA]</scope>
    <source>
        <strain evidence="12 13">DSM 24762</strain>
    </source>
</reference>